<keyword evidence="4" id="KW-0732">Signal</keyword>
<evidence type="ECO:0000256" key="2">
    <source>
        <dbReference type="ARBA" id="ARBA00023180"/>
    </source>
</evidence>
<keyword evidence="2" id="KW-0325">Glycoprotein</keyword>
<dbReference type="SUPFAM" id="SSF49503">
    <property type="entry name" value="Cupredoxins"/>
    <property type="match status" value="2"/>
</dbReference>
<reference evidence="6 7" key="1">
    <citation type="journal article" date="2017" name="Mol. Plant">
        <title>The Genome of Medicinal Plant Macleaya cordata Provides New Insights into Benzylisoquinoline Alkaloids Metabolism.</title>
        <authorList>
            <person name="Liu X."/>
            <person name="Liu Y."/>
            <person name="Huang P."/>
            <person name="Ma Y."/>
            <person name="Qing Z."/>
            <person name="Tang Q."/>
            <person name="Cao H."/>
            <person name="Cheng P."/>
            <person name="Zheng Y."/>
            <person name="Yuan Z."/>
            <person name="Zhou Y."/>
            <person name="Liu J."/>
            <person name="Tang Z."/>
            <person name="Zhuo Y."/>
            <person name="Zhang Y."/>
            <person name="Yu L."/>
            <person name="Huang J."/>
            <person name="Yang P."/>
            <person name="Peng Q."/>
            <person name="Zhang J."/>
            <person name="Jiang W."/>
            <person name="Zhang Z."/>
            <person name="Lin K."/>
            <person name="Ro D.K."/>
            <person name="Chen X."/>
            <person name="Xiong X."/>
            <person name="Shang Y."/>
            <person name="Huang S."/>
            <person name="Zeng J."/>
        </authorList>
    </citation>
    <scope>NUCLEOTIDE SEQUENCE [LARGE SCALE GENOMIC DNA]</scope>
    <source>
        <strain evidence="7">cv. BLH2017</strain>
        <tissue evidence="6">Root</tissue>
    </source>
</reference>
<comment type="caution">
    <text evidence="6">The sequence shown here is derived from an EMBL/GenBank/DDBJ whole genome shotgun (WGS) entry which is preliminary data.</text>
</comment>
<keyword evidence="1" id="KW-0479">Metal-binding</keyword>
<evidence type="ECO:0000313" key="7">
    <source>
        <dbReference type="Proteomes" id="UP000195402"/>
    </source>
</evidence>
<dbReference type="InterPro" id="IPR039391">
    <property type="entry name" value="Phytocyanin-like"/>
</dbReference>
<dbReference type="InterPro" id="IPR003245">
    <property type="entry name" value="Phytocyanin_dom"/>
</dbReference>
<feature type="signal peptide" evidence="4">
    <location>
        <begin position="1"/>
        <end position="20"/>
    </location>
</feature>
<dbReference type="InterPro" id="IPR008972">
    <property type="entry name" value="Cupredoxin"/>
</dbReference>
<evidence type="ECO:0000259" key="5">
    <source>
        <dbReference type="PROSITE" id="PS51485"/>
    </source>
</evidence>
<evidence type="ECO:0000256" key="3">
    <source>
        <dbReference type="SAM" id="MobiDB-lite"/>
    </source>
</evidence>
<evidence type="ECO:0000256" key="1">
    <source>
        <dbReference type="ARBA" id="ARBA00022723"/>
    </source>
</evidence>
<sequence length="283" mass="30799">MAFSISKALVFLLVIAMAGAAMNATSVLAVLYDVGDYSGWTFHVDDDGYKSWTTSKIFHVSDILRFKYDPQYHNVMQVIYPDYVSCNTTRPLATYTTGNDFISIKKGGHYYFICGVPGHCGGGGMKLHIHVSPVAPAPAPTVAPTPPSPSSSSSSSSLGATTPTPTPSDHHNKNGTDAVVHNVGGSSGWTTIVHVDYKKWAASKTFHVGDILNFKYHTEYHNVMQVNYPDYVSCNATRPLATYTTGDDYITIKKGAHYFFICGVLGHCQNGLKLNIHPSPRAR</sequence>
<proteinExistence type="predicted"/>
<keyword evidence="7" id="KW-1185">Reference proteome</keyword>
<dbReference type="EMBL" id="MVGT01001044">
    <property type="protein sequence ID" value="OVA14424.1"/>
    <property type="molecule type" value="Genomic_DNA"/>
</dbReference>
<organism evidence="6 7">
    <name type="scientific">Macleaya cordata</name>
    <name type="common">Five-seeded plume-poppy</name>
    <name type="synonym">Bocconia cordata</name>
    <dbReference type="NCBI Taxonomy" id="56857"/>
    <lineage>
        <taxon>Eukaryota</taxon>
        <taxon>Viridiplantae</taxon>
        <taxon>Streptophyta</taxon>
        <taxon>Embryophyta</taxon>
        <taxon>Tracheophyta</taxon>
        <taxon>Spermatophyta</taxon>
        <taxon>Magnoliopsida</taxon>
        <taxon>Ranunculales</taxon>
        <taxon>Papaveraceae</taxon>
        <taxon>Papaveroideae</taxon>
        <taxon>Macleaya</taxon>
    </lineage>
</organism>
<dbReference type="FunFam" id="2.60.40.420:FF:000003">
    <property type="entry name" value="Blue copper"/>
    <property type="match status" value="2"/>
</dbReference>
<dbReference type="GO" id="GO:0046872">
    <property type="term" value="F:metal ion binding"/>
    <property type="evidence" value="ECO:0007669"/>
    <property type="project" value="UniProtKB-KW"/>
</dbReference>
<dbReference type="InParanoid" id="A0A200QVF6"/>
<accession>A0A200QVF6</accession>
<dbReference type="PANTHER" id="PTHR33021">
    <property type="entry name" value="BLUE COPPER PROTEIN"/>
    <property type="match status" value="1"/>
</dbReference>
<feature type="region of interest" description="Disordered" evidence="3">
    <location>
        <begin position="138"/>
        <end position="179"/>
    </location>
</feature>
<feature type="domain" description="Phytocyanin" evidence="5">
    <location>
        <begin position="30"/>
        <end position="133"/>
    </location>
</feature>
<dbReference type="PANTHER" id="PTHR33021:SF339">
    <property type="entry name" value="OS07G0570600 PROTEIN"/>
    <property type="match status" value="1"/>
</dbReference>
<dbReference type="STRING" id="56857.A0A200QVF6"/>
<dbReference type="CDD" id="cd04216">
    <property type="entry name" value="Phytocyanin"/>
    <property type="match status" value="1"/>
</dbReference>
<evidence type="ECO:0000313" key="6">
    <source>
        <dbReference type="EMBL" id="OVA14424.1"/>
    </source>
</evidence>
<evidence type="ECO:0000256" key="4">
    <source>
        <dbReference type="SAM" id="SignalP"/>
    </source>
</evidence>
<dbReference type="Proteomes" id="UP000195402">
    <property type="component" value="Unassembled WGS sequence"/>
</dbReference>
<dbReference type="OMA" id="SEGWRAK"/>
<dbReference type="GO" id="GO:0005886">
    <property type="term" value="C:plasma membrane"/>
    <property type="evidence" value="ECO:0007669"/>
    <property type="project" value="TreeGrafter"/>
</dbReference>
<dbReference type="PROSITE" id="PS51485">
    <property type="entry name" value="PHYTOCYANIN"/>
    <property type="match status" value="2"/>
</dbReference>
<dbReference type="OrthoDB" id="1933492at2759"/>
<feature type="domain" description="Phytocyanin" evidence="5">
    <location>
        <begin position="179"/>
        <end position="280"/>
    </location>
</feature>
<gene>
    <name evidence="6" type="ORF">BVC80_1367g22</name>
</gene>
<dbReference type="GO" id="GO:0009055">
    <property type="term" value="F:electron transfer activity"/>
    <property type="evidence" value="ECO:0007669"/>
    <property type="project" value="InterPro"/>
</dbReference>
<feature type="compositionally biased region" description="Pro residues" evidence="3">
    <location>
        <begin position="138"/>
        <end position="149"/>
    </location>
</feature>
<feature type="compositionally biased region" description="Low complexity" evidence="3">
    <location>
        <begin position="150"/>
        <end position="163"/>
    </location>
</feature>
<protein>
    <submittedName>
        <fullName evidence="6">Plastocyanin-like</fullName>
    </submittedName>
</protein>
<name>A0A200QVF6_MACCD</name>
<dbReference type="AlphaFoldDB" id="A0A200QVF6"/>
<dbReference type="Gene3D" id="2.60.40.420">
    <property type="entry name" value="Cupredoxins - blue copper proteins"/>
    <property type="match status" value="2"/>
</dbReference>
<dbReference type="Pfam" id="PF02298">
    <property type="entry name" value="Cu_bind_like"/>
    <property type="match status" value="2"/>
</dbReference>
<feature type="chain" id="PRO_5012984576" evidence="4">
    <location>
        <begin position="21"/>
        <end position="283"/>
    </location>
</feature>